<dbReference type="Pfam" id="PF11927">
    <property type="entry name" value="HODM_asu-like"/>
    <property type="match status" value="1"/>
</dbReference>
<sequence>MEEEYCIDKPYDGVHPLETCARWAMEGFNILMKNPYTLGVGSATLFPAGWRLSDRIDTSITEIHSPMPQREGNLAGSLNPGDSSCLSESRYLECSSFFIQTRPAGLDLAESLFVQDPKDFFSGELLDHLMPEYIIVRRVRKTSKRLLESGAVIFFD</sequence>
<protein>
    <submittedName>
        <fullName evidence="1">Uncharacterized protein</fullName>
    </submittedName>
</protein>
<evidence type="ECO:0000313" key="1">
    <source>
        <dbReference type="EMBL" id="KAF2197580.1"/>
    </source>
</evidence>
<comment type="caution">
    <text evidence="1">The sequence shown here is derived from an EMBL/GenBank/DDBJ whole genome shotgun (WGS) entry which is preliminary data.</text>
</comment>
<name>A0A9P4JEB9_9PLEO</name>
<proteinExistence type="predicted"/>
<dbReference type="Proteomes" id="UP000799536">
    <property type="component" value="Unassembled WGS sequence"/>
</dbReference>
<dbReference type="InterPro" id="IPR021848">
    <property type="entry name" value="HODM_asu-like"/>
</dbReference>
<dbReference type="AlphaFoldDB" id="A0A9P4JEB9"/>
<evidence type="ECO:0000313" key="2">
    <source>
        <dbReference type="Proteomes" id="UP000799536"/>
    </source>
</evidence>
<dbReference type="OrthoDB" id="5043642at2759"/>
<gene>
    <name evidence="1" type="ORF">GQ43DRAFT_495549</name>
</gene>
<reference evidence="1" key="1">
    <citation type="journal article" date="2020" name="Stud. Mycol.">
        <title>101 Dothideomycetes genomes: a test case for predicting lifestyles and emergence of pathogens.</title>
        <authorList>
            <person name="Haridas S."/>
            <person name="Albert R."/>
            <person name="Binder M."/>
            <person name="Bloem J."/>
            <person name="Labutti K."/>
            <person name="Salamov A."/>
            <person name="Andreopoulos B."/>
            <person name="Baker S."/>
            <person name="Barry K."/>
            <person name="Bills G."/>
            <person name="Bluhm B."/>
            <person name="Cannon C."/>
            <person name="Castanera R."/>
            <person name="Culley D."/>
            <person name="Daum C."/>
            <person name="Ezra D."/>
            <person name="Gonzalez J."/>
            <person name="Henrissat B."/>
            <person name="Kuo A."/>
            <person name="Liang C."/>
            <person name="Lipzen A."/>
            <person name="Lutzoni F."/>
            <person name="Magnuson J."/>
            <person name="Mondo S."/>
            <person name="Nolan M."/>
            <person name="Ohm R."/>
            <person name="Pangilinan J."/>
            <person name="Park H.-J."/>
            <person name="Ramirez L."/>
            <person name="Alfaro M."/>
            <person name="Sun H."/>
            <person name="Tritt A."/>
            <person name="Yoshinaga Y."/>
            <person name="Zwiers L.-H."/>
            <person name="Turgeon B."/>
            <person name="Goodwin S."/>
            <person name="Spatafora J."/>
            <person name="Crous P."/>
            <person name="Grigoriev I."/>
        </authorList>
    </citation>
    <scope>NUCLEOTIDE SEQUENCE</scope>
    <source>
        <strain evidence="1">ATCC 74209</strain>
    </source>
</reference>
<dbReference type="EMBL" id="ML994219">
    <property type="protein sequence ID" value="KAF2197580.1"/>
    <property type="molecule type" value="Genomic_DNA"/>
</dbReference>
<organism evidence="1 2">
    <name type="scientific">Delitschia confertaspora ATCC 74209</name>
    <dbReference type="NCBI Taxonomy" id="1513339"/>
    <lineage>
        <taxon>Eukaryota</taxon>
        <taxon>Fungi</taxon>
        <taxon>Dikarya</taxon>
        <taxon>Ascomycota</taxon>
        <taxon>Pezizomycotina</taxon>
        <taxon>Dothideomycetes</taxon>
        <taxon>Pleosporomycetidae</taxon>
        <taxon>Pleosporales</taxon>
        <taxon>Delitschiaceae</taxon>
        <taxon>Delitschia</taxon>
    </lineage>
</organism>
<keyword evidence="2" id="KW-1185">Reference proteome</keyword>
<accession>A0A9P4JEB9</accession>